<evidence type="ECO:0000313" key="13">
    <source>
        <dbReference type="EMBL" id="KAE9224549.1"/>
    </source>
</evidence>
<keyword evidence="4 5" id="KW-0472">Membrane</keyword>
<keyword evidence="17" id="KW-1185">Reference proteome</keyword>
<gene>
    <name evidence="15" type="ORF">PF001_g12076</name>
    <name evidence="14" type="ORF">PF002_g11389</name>
    <name evidence="13" type="ORF">PF004_g12182</name>
    <name evidence="12" type="ORF">PF005_g13626</name>
    <name evidence="11" type="ORF">PF006_g11882</name>
    <name evidence="10" type="ORF">PF007_g13319</name>
    <name evidence="8" type="ORF">PF009_g14922</name>
    <name evidence="9" type="ORF">PF010_g13288</name>
</gene>
<accession>A0A6A3ZI90</accession>
<dbReference type="PANTHER" id="PTHR13439">
    <property type="entry name" value="CT120 PROTEIN"/>
    <property type="match status" value="1"/>
</dbReference>
<evidence type="ECO:0000313" key="19">
    <source>
        <dbReference type="Proteomes" id="UP000440367"/>
    </source>
</evidence>
<comment type="caution">
    <text evidence="14">The sequence shown here is derived from an EMBL/GenBank/DDBJ whole genome shotgun (WGS) entry which is preliminary data.</text>
</comment>
<feature type="transmembrane region" description="Helical" evidence="6">
    <location>
        <begin position="204"/>
        <end position="223"/>
    </location>
</feature>
<feature type="transmembrane region" description="Helical" evidence="6">
    <location>
        <begin position="132"/>
        <end position="160"/>
    </location>
</feature>
<proteinExistence type="predicted"/>
<dbReference type="GO" id="GO:0007009">
    <property type="term" value="P:plasma membrane organization"/>
    <property type="evidence" value="ECO:0007669"/>
    <property type="project" value="TreeGrafter"/>
</dbReference>
<feature type="transmembrane region" description="Helical" evidence="6">
    <location>
        <begin position="62"/>
        <end position="85"/>
    </location>
</feature>
<dbReference type="EMBL" id="QXFX01000774">
    <property type="protein sequence ID" value="KAE9104698.1"/>
    <property type="molecule type" value="Genomic_DNA"/>
</dbReference>
<evidence type="ECO:0000256" key="5">
    <source>
        <dbReference type="PROSITE-ProRule" id="PRU00205"/>
    </source>
</evidence>
<dbReference type="GO" id="GO:0055091">
    <property type="term" value="P:phospholipid homeostasis"/>
    <property type="evidence" value="ECO:0007669"/>
    <property type="project" value="TreeGrafter"/>
</dbReference>
<feature type="transmembrane region" description="Helical" evidence="6">
    <location>
        <begin position="172"/>
        <end position="192"/>
    </location>
</feature>
<keyword evidence="3 6" id="KW-1133">Transmembrane helix</keyword>
<dbReference type="EMBL" id="QXGB01000764">
    <property type="protein sequence ID" value="KAE9204882.1"/>
    <property type="molecule type" value="Genomic_DNA"/>
</dbReference>
<evidence type="ECO:0000256" key="1">
    <source>
        <dbReference type="ARBA" id="ARBA00004141"/>
    </source>
</evidence>
<reference evidence="16 17" key="1">
    <citation type="submission" date="2018-08" db="EMBL/GenBank/DDBJ databases">
        <title>Genomic investigation of the strawberry pathogen Phytophthora fragariae indicates pathogenicity is determined by transcriptional variation in three key races.</title>
        <authorList>
            <person name="Adams T.M."/>
            <person name="Armitage A.D."/>
            <person name="Sobczyk M.K."/>
            <person name="Bates H.J."/>
            <person name="Dunwell J.M."/>
            <person name="Nellist C.F."/>
            <person name="Harrison R.J."/>
        </authorList>
    </citation>
    <scope>NUCLEOTIDE SEQUENCE [LARGE SCALE GENOMIC DNA]</scope>
    <source>
        <strain evidence="15 18">A4</strain>
        <strain evidence="14 19">BC-1</strain>
        <strain evidence="13 22">BC-23</strain>
        <strain evidence="12 17">NOV-27</strain>
        <strain evidence="11 20">NOV-5</strain>
        <strain evidence="10 21">NOV-71</strain>
        <strain evidence="8 16">NOV-9</strain>
        <strain evidence="9 23">ONT-3</strain>
    </source>
</reference>
<evidence type="ECO:0000313" key="15">
    <source>
        <dbReference type="EMBL" id="KAE9306532.1"/>
    </source>
</evidence>
<evidence type="ECO:0000313" key="14">
    <source>
        <dbReference type="EMBL" id="KAE9235902.1"/>
    </source>
</evidence>
<feature type="domain" description="TLC" evidence="7">
    <location>
        <begin position="58"/>
        <end position="234"/>
    </location>
</feature>
<dbReference type="EMBL" id="QXGC01000688">
    <property type="protein sequence ID" value="KAE9224549.1"/>
    <property type="molecule type" value="Genomic_DNA"/>
</dbReference>
<dbReference type="Proteomes" id="UP000433483">
    <property type="component" value="Unassembled WGS sequence"/>
</dbReference>
<dbReference type="Proteomes" id="UP000429523">
    <property type="component" value="Unassembled WGS sequence"/>
</dbReference>
<keyword evidence="2 5" id="KW-0812">Transmembrane</keyword>
<dbReference type="EMBL" id="QXGE01000660">
    <property type="protein sequence ID" value="KAE9306532.1"/>
    <property type="molecule type" value="Genomic_DNA"/>
</dbReference>
<dbReference type="EMBL" id="QXGA01000648">
    <property type="protein sequence ID" value="KAE9143061.1"/>
    <property type="molecule type" value="Genomic_DNA"/>
</dbReference>
<dbReference type="AlphaFoldDB" id="A0A6A3ZI90"/>
<dbReference type="Proteomes" id="UP000476176">
    <property type="component" value="Unassembled WGS sequence"/>
</dbReference>
<evidence type="ECO:0000313" key="11">
    <source>
        <dbReference type="EMBL" id="KAE9143061.1"/>
    </source>
</evidence>
<evidence type="ECO:0000256" key="6">
    <source>
        <dbReference type="SAM" id="Phobius"/>
    </source>
</evidence>
<evidence type="ECO:0000313" key="10">
    <source>
        <dbReference type="EMBL" id="KAE9106671.1"/>
    </source>
</evidence>
<sequence length="249" mass="27305">MLTEALVVTWISICTAMLYSDPRLWVIAASSLAFAVARMEIVPRASAKVKAFPALSPFSQLLFSNTAVSLLHSAVSSLLAISALFTSHSLDGDFVNTVTRGEFLATAVSTGYFAYDLFDYMLNGLYVKSPGIILHHVVVLICYISALVKTVGVPLLSLALQSALLRWVWRTQWGSFVVARFAPHIVVAVLTYQGKNLFAHQLHFLMAFSGIIFINLLNIHLFFDVRKAYRKDCALPKAPPSPAPVTKAS</sequence>
<dbReference type="Proteomes" id="UP000437068">
    <property type="component" value="Unassembled WGS sequence"/>
</dbReference>
<dbReference type="Proteomes" id="UP000440732">
    <property type="component" value="Unassembled WGS sequence"/>
</dbReference>
<dbReference type="Proteomes" id="UP000488956">
    <property type="component" value="Unassembled WGS sequence"/>
</dbReference>
<dbReference type="EMBL" id="QXFZ01000729">
    <property type="protein sequence ID" value="KAE9106671.1"/>
    <property type="molecule type" value="Genomic_DNA"/>
</dbReference>
<evidence type="ECO:0000259" key="7">
    <source>
        <dbReference type="PROSITE" id="PS50922"/>
    </source>
</evidence>
<evidence type="ECO:0000313" key="23">
    <source>
        <dbReference type="Proteomes" id="UP000488956"/>
    </source>
</evidence>
<evidence type="ECO:0000313" key="22">
    <source>
        <dbReference type="Proteomes" id="UP000476176"/>
    </source>
</evidence>
<dbReference type="EMBL" id="QXGD01000519">
    <property type="protein sequence ID" value="KAE9235902.1"/>
    <property type="molecule type" value="Genomic_DNA"/>
</dbReference>
<evidence type="ECO:0000313" key="8">
    <source>
        <dbReference type="EMBL" id="KAE8935120.1"/>
    </source>
</evidence>
<dbReference type="GO" id="GO:0071709">
    <property type="term" value="P:membrane assembly"/>
    <property type="evidence" value="ECO:0007669"/>
    <property type="project" value="TreeGrafter"/>
</dbReference>
<evidence type="ECO:0000256" key="3">
    <source>
        <dbReference type="ARBA" id="ARBA00022989"/>
    </source>
</evidence>
<dbReference type="GO" id="GO:0005886">
    <property type="term" value="C:plasma membrane"/>
    <property type="evidence" value="ECO:0007669"/>
    <property type="project" value="TreeGrafter"/>
</dbReference>
<evidence type="ECO:0000313" key="9">
    <source>
        <dbReference type="EMBL" id="KAE9104698.1"/>
    </source>
</evidence>
<organism evidence="14 19">
    <name type="scientific">Phytophthora fragariae</name>
    <dbReference type="NCBI Taxonomy" id="53985"/>
    <lineage>
        <taxon>Eukaryota</taxon>
        <taxon>Sar</taxon>
        <taxon>Stramenopiles</taxon>
        <taxon>Oomycota</taxon>
        <taxon>Peronosporomycetes</taxon>
        <taxon>Peronosporales</taxon>
        <taxon>Peronosporaceae</taxon>
        <taxon>Phytophthora</taxon>
    </lineage>
</organism>
<dbReference type="PANTHER" id="PTHR13439:SF4">
    <property type="entry name" value="TLC DOMAIN-CONTAINING PROTEIN"/>
    <property type="match status" value="1"/>
</dbReference>
<evidence type="ECO:0000256" key="2">
    <source>
        <dbReference type="ARBA" id="ARBA00022692"/>
    </source>
</evidence>
<dbReference type="GO" id="GO:0097035">
    <property type="term" value="P:regulation of membrane lipid distribution"/>
    <property type="evidence" value="ECO:0007669"/>
    <property type="project" value="TreeGrafter"/>
</dbReference>
<dbReference type="PROSITE" id="PS50922">
    <property type="entry name" value="TLC"/>
    <property type="match status" value="1"/>
</dbReference>
<dbReference type="Proteomes" id="UP000440367">
    <property type="component" value="Unassembled WGS sequence"/>
</dbReference>
<dbReference type="InterPro" id="IPR006634">
    <property type="entry name" value="TLC-dom"/>
</dbReference>
<name>A0A6A3ZI90_9STRA</name>
<evidence type="ECO:0000313" key="17">
    <source>
        <dbReference type="Proteomes" id="UP000433483"/>
    </source>
</evidence>
<dbReference type="OrthoDB" id="10266980at2759"/>
<evidence type="ECO:0000313" key="20">
    <source>
        <dbReference type="Proteomes" id="UP000440732"/>
    </source>
</evidence>
<evidence type="ECO:0000313" key="12">
    <source>
        <dbReference type="EMBL" id="KAE9204882.1"/>
    </source>
</evidence>
<evidence type="ECO:0000313" key="21">
    <source>
        <dbReference type="Proteomes" id="UP000441208"/>
    </source>
</evidence>
<dbReference type="EMBL" id="QXGF01000835">
    <property type="protein sequence ID" value="KAE8935120.1"/>
    <property type="molecule type" value="Genomic_DNA"/>
</dbReference>
<comment type="subcellular location">
    <subcellularLocation>
        <location evidence="1">Membrane</location>
        <topology evidence="1">Multi-pass membrane protein</topology>
    </subcellularLocation>
</comment>
<protein>
    <recommendedName>
        <fullName evidence="7">TLC domain-containing protein</fullName>
    </recommendedName>
</protein>
<dbReference type="Proteomes" id="UP000441208">
    <property type="component" value="Unassembled WGS sequence"/>
</dbReference>
<evidence type="ECO:0000313" key="16">
    <source>
        <dbReference type="Proteomes" id="UP000429523"/>
    </source>
</evidence>
<dbReference type="InterPro" id="IPR050846">
    <property type="entry name" value="TLCD"/>
</dbReference>
<evidence type="ECO:0000313" key="18">
    <source>
        <dbReference type="Proteomes" id="UP000437068"/>
    </source>
</evidence>
<evidence type="ECO:0000256" key="4">
    <source>
        <dbReference type="ARBA" id="ARBA00023136"/>
    </source>
</evidence>